<sequence length="161" mass="17796">MLFNILLYPRGRHPAVDNASFAVRVALVLFAIFKAPNFLFKDLFAGFTERNNNSDERKAKGNGVLLPGGYSQDGEEFEAGGGDLLALWRRGKRCRHRDSYEGLLCSSSSENVAGHHLHLLWRPSQDLPPPPHSLPILAHISCVVATGCRLLARLNAESCFL</sequence>
<protein>
    <submittedName>
        <fullName evidence="1">Uncharacterized protein</fullName>
    </submittedName>
</protein>
<evidence type="ECO:0000313" key="1">
    <source>
        <dbReference type="EMBL" id="KAG0470927.1"/>
    </source>
</evidence>
<comment type="caution">
    <text evidence="1">The sequence shown here is derived from an EMBL/GenBank/DDBJ whole genome shotgun (WGS) entry which is preliminary data.</text>
</comment>
<name>A0A835QL81_VANPL</name>
<dbReference type="AlphaFoldDB" id="A0A835QL81"/>
<proteinExistence type="predicted"/>
<dbReference type="EMBL" id="JADCNL010000008">
    <property type="protein sequence ID" value="KAG0470927.1"/>
    <property type="molecule type" value="Genomic_DNA"/>
</dbReference>
<gene>
    <name evidence="1" type="ORF">HPP92_017627</name>
</gene>
<dbReference type="Proteomes" id="UP000636800">
    <property type="component" value="Unassembled WGS sequence"/>
</dbReference>
<dbReference type="OrthoDB" id="20554at2759"/>
<keyword evidence="2" id="KW-1185">Reference proteome</keyword>
<evidence type="ECO:0000313" key="2">
    <source>
        <dbReference type="Proteomes" id="UP000636800"/>
    </source>
</evidence>
<reference evidence="1 2" key="1">
    <citation type="journal article" date="2020" name="Nat. Food">
        <title>A phased Vanilla planifolia genome enables genetic improvement of flavour and production.</title>
        <authorList>
            <person name="Hasing T."/>
            <person name="Tang H."/>
            <person name="Brym M."/>
            <person name="Khazi F."/>
            <person name="Huang T."/>
            <person name="Chambers A.H."/>
        </authorList>
    </citation>
    <scope>NUCLEOTIDE SEQUENCE [LARGE SCALE GENOMIC DNA]</scope>
    <source>
        <tissue evidence="1">Leaf</tissue>
    </source>
</reference>
<accession>A0A835QL81</accession>
<organism evidence="1 2">
    <name type="scientific">Vanilla planifolia</name>
    <name type="common">Vanilla</name>
    <dbReference type="NCBI Taxonomy" id="51239"/>
    <lineage>
        <taxon>Eukaryota</taxon>
        <taxon>Viridiplantae</taxon>
        <taxon>Streptophyta</taxon>
        <taxon>Embryophyta</taxon>
        <taxon>Tracheophyta</taxon>
        <taxon>Spermatophyta</taxon>
        <taxon>Magnoliopsida</taxon>
        <taxon>Liliopsida</taxon>
        <taxon>Asparagales</taxon>
        <taxon>Orchidaceae</taxon>
        <taxon>Vanilloideae</taxon>
        <taxon>Vanilleae</taxon>
        <taxon>Vanilla</taxon>
    </lineage>
</organism>